<feature type="region of interest" description="Disordered" evidence="1">
    <location>
        <begin position="1"/>
        <end position="21"/>
    </location>
</feature>
<dbReference type="Proteomes" id="UP000048600">
    <property type="component" value="Unassembled WGS sequence"/>
</dbReference>
<dbReference type="AlphaFoldDB" id="A0A655IMH5"/>
<organism evidence="2 5">
    <name type="scientific">Mycobacterium tuberculosis</name>
    <dbReference type="NCBI Taxonomy" id="1773"/>
    <lineage>
        <taxon>Bacteria</taxon>
        <taxon>Bacillati</taxon>
        <taxon>Actinomycetota</taxon>
        <taxon>Actinomycetes</taxon>
        <taxon>Mycobacteriales</taxon>
        <taxon>Mycobacteriaceae</taxon>
        <taxon>Mycobacterium</taxon>
        <taxon>Mycobacterium tuberculosis complex</taxon>
    </lineage>
</organism>
<proteinExistence type="predicted"/>
<dbReference type="EMBL" id="CSBK01003630">
    <property type="protein sequence ID" value="CPB09269.1"/>
    <property type="molecule type" value="Genomic_DNA"/>
</dbReference>
<name>A0A655IMH5_MYCTX</name>
<evidence type="ECO:0000313" key="5">
    <source>
        <dbReference type="Proteomes" id="UP000048600"/>
    </source>
</evidence>
<dbReference type="Proteomes" id="UP000039021">
    <property type="component" value="Unassembled WGS sequence"/>
</dbReference>
<dbReference type="EMBL" id="CHKL01000105">
    <property type="protein sequence ID" value="COW03668.1"/>
    <property type="molecule type" value="Genomic_DNA"/>
</dbReference>
<gene>
    <name evidence="3" type="ORF">ERS007739_05051</name>
    <name evidence="2" type="ORF">ERS007741_01280</name>
</gene>
<reference evidence="3" key="2">
    <citation type="submission" date="2015-03" db="EMBL/GenBank/DDBJ databases">
        <authorList>
            <consortium name="Pathogen Informatics"/>
            <person name="Murphy D."/>
        </authorList>
    </citation>
    <scope>NUCLEOTIDE SEQUENCE</scope>
    <source>
        <strain evidence="3">N09902308</strain>
    </source>
</reference>
<evidence type="ECO:0000313" key="4">
    <source>
        <dbReference type="Proteomes" id="UP000039021"/>
    </source>
</evidence>
<evidence type="ECO:0000313" key="3">
    <source>
        <dbReference type="EMBL" id="CPB09269.1"/>
    </source>
</evidence>
<feature type="compositionally biased region" description="Polar residues" evidence="1">
    <location>
        <begin position="61"/>
        <end position="70"/>
    </location>
</feature>
<sequence>MVWLASPTTVRSSRSPNQAESTRCCRGVTSWYSSTTKHRYRSWNSSATAASFSIAAAVCSNRSSKSSKVTPSPRALSASYSE</sequence>
<evidence type="ECO:0000256" key="1">
    <source>
        <dbReference type="SAM" id="MobiDB-lite"/>
    </source>
</evidence>
<protein>
    <submittedName>
        <fullName evidence="2">Uncharacterized protein</fullName>
    </submittedName>
</protein>
<feature type="region of interest" description="Disordered" evidence="1">
    <location>
        <begin position="61"/>
        <end position="82"/>
    </location>
</feature>
<accession>A0A655IMH5</accession>
<evidence type="ECO:0000313" key="2">
    <source>
        <dbReference type="EMBL" id="COW03668.1"/>
    </source>
</evidence>
<reference evidence="4 5" key="1">
    <citation type="submission" date="2015-03" db="EMBL/GenBank/DDBJ databases">
        <authorList>
            <consortium name="Pathogen Informatics"/>
        </authorList>
    </citation>
    <scope>NUCLEOTIDE SEQUENCE [LARGE SCALE GENOMIC DNA]</scope>
    <source>
        <strain evidence="4">N09902308</strain>
        <strain evidence="2 5">P00601463</strain>
    </source>
</reference>